<evidence type="ECO:0000256" key="3">
    <source>
        <dbReference type="ARBA" id="ARBA00022741"/>
    </source>
</evidence>
<dbReference type="Proteomes" id="UP001501195">
    <property type="component" value="Unassembled WGS sequence"/>
</dbReference>
<sequence>MSGARPAPATAAAEAAVAGAAAPPVLEVHDLHVRRGGAHVLQGVDLAVHPHRVTALLGRNGAGKTTTLLAVLGLLPGTGRVRLDGEDVLGVPTARLVRRGIGYVPEDREVFGALTVAENLRLAARTPQAAERLDRVHELFPDLRQRHRQRAGTLSGGQQQMLAIARALLNPNRLLLVDEPTKGLAPAVVADVVAALQRAAAETTVLLVEQNLRVARQLAGDVVVLDHGRVAHRGDAAGLFADPGRVAALLGVSGPPGPPGPPGGARTAGARP</sequence>
<dbReference type="InterPro" id="IPR017871">
    <property type="entry name" value="ABC_transporter-like_CS"/>
</dbReference>
<dbReference type="PANTHER" id="PTHR43820:SF2">
    <property type="entry name" value="ABC TRANSPORTER ATP-BINDING PROTEIN"/>
    <property type="match status" value="1"/>
</dbReference>
<keyword evidence="2" id="KW-0813">Transport</keyword>
<evidence type="ECO:0000256" key="4">
    <source>
        <dbReference type="ARBA" id="ARBA00022840"/>
    </source>
</evidence>
<evidence type="ECO:0000256" key="6">
    <source>
        <dbReference type="SAM" id="MobiDB-lite"/>
    </source>
</evidence>
<keyword evidence="9" id="KW-1185">Reference proteome</keyword>
<gene>
    <name evidence="8" type="ORF">GCM10023225_06660</name>
</gene>
<dbReference type="GO" id="GO:0005524">
    <property type="term" value="F:ATP binding"/>
    <property type="evidence" value="ECO:0007669"/>
    <property type="project" value="UniProtKB-KW"/>
</dbReference>
<dbReference type="EMBL" id="BAABIL010000076">
    <property type="protein sequence ID" value="GAA4966390.1"/>
    <property type="molecule type" value="Genomic_DNA"/>
</dbReference>
<dbReference type="PROSITE" id="PS00211">
    <property type="entry name" value="ABC_TRANSPORTER_1"/>
    <property type="match status" value="1"/>
</dbReference>
<keyword evidence="3" id="KW-0547">Nucleotide-binding</keyword>
<evidence type="ECO:0000256" key="1">
    <source>
        <dbReference type="ARBA" id="ARBA00005417"/>
    </source>
</evidence>
<feature type="domain" description="ABC transporter" evidence="7">
    <location>
        <begin position="26"/>
        <end position="252"/>
    </location>
</feature>
<dbReference type="Pfam" id="PF00005">
    <property type="entry name" value="ABC_tran"/>
    <property type="match status" value="1"/>
</dbReference>
<feature type="region of interest" description="Disordered" evidence="6">
    <location>
        <begin position="253"/>
        <end position="272"/>
    </location>
</feature>
<reference evidence="9" key="1">
    <citation type="journal article" date="2019" name="Int. J. Syst. Evol. Microbiol.">
        <title>The Global Catalogue of Microorganisms (GCM) 10K type strain sequencing project: providing services to taxonomists for standard genome sequencing and annotation.</title>
        <authorList>
            <consortium name="The Broad Institute Genomics Platform"/>
            <consortium name="The Broad Institute Genome Sequencing Center for Infectious Disease"/>
            <person name="Wu L."/>
            <person name="Ma J."/>
        </authorList>
    </citation>
    <scope>NUCLEOTIDE SEQUENCE [LARGE SCALE GENOMIC DNA]</scope>
    <source>
        <strain evidence="9">JCM 18126</strain>
    </source>
</reference>
<dbReference type="SMART" id="SM00382">
    <property type="entry name" value="AAA"/>
    <property type="match status" value="1"/>
</dbReference>
<dbReference type="InterPro" id="IPR027417">
    <property type="entry name" value="P-loop_NTPase"/>
</dbReference>
<dbReference type="PANTHER" id="PTHR43820">
    <property type="entry name" value="HIGH-AFFINITY BRANCHED-CHAIN AMINO ACID TRANSPORT ATP-BINDING PROTEIN LIVF"/>
    <property type="match status" value="1"/>
</dbReference>
<dbReference type="SUPFAM" id="SSF52540">
    <property type="entry name" value="P-loop containing nucleoside triphosphate hydrolases"/>
    <property type="match status" value="1"/>
</dbReference>
<protein>
    <submittedName>
        <fullName evidence="8">ABC transporter ATP-binding protein</fullName>
    </submittedName>
</protein>
<proteinExistence type="inferred from homology"/>
<dbReference type="InterPro" id="IPR052156">
    <property type="entry name" value="BCAA_Transport_ATP-bd_LivF"/>
</dbReference>
<organism evidence="8 9">
    <name type="scientific">Kineococcus glutinatus</name>
    <dbReference type="NCBI Taxonomy" id="1070872"/>
    <lineage>
        <taxon>Bacteria</taxon>
        <taxon>Bacillati</taxon>
        <taxon>Actinomycetota</taxon>
        <taxon>Actinomycetes</taxon>
        <taxon>Kineosporiales</taxon>
        <taxon>Kineosporiaceae</taxon>
        <taxon>Kineococcus</taxon>
    </lineage>
</organism>
<evidence type="ECO:0000256" key="2">
    <source>
        <dbReference type="ARBA" id="ARBA00022448"/>
    </source>
</evidence>
<evidence type="ECO:0000313" key="8">
    <source>
        <dbReference type="EMBL" id="GAA4966390.1"/>
    </source>
</evidence>
<comment type="similarity">
    <text evidence="1">Belongs to the ABC transporter superfamily.</text>
</comment>
<comment type="caution">
    <text evidence="8">The sequence shown here is derived from an EMBL/GenBank/DDBJ whole genome shotgun (WGS) entry which is preliminary data.</text>
</comment>
<dbReference type="InterPro" id="IPR003593">
    <property type="entry name" value="AAA+_ATPase"/>
</dbReference>
<dbReference type="CDD" id="cd03224">
    <property type="entry name" value="ABC_TM1139_LivF_branched"/>
    <property type="match status" value="1"/>
</dbReference>
<evidence type="ECO:0000313" key="9">
    <source>
        <dbReference type="Proteomes" id="UP001501195"/>
    </source>
</evidence>
<dbReference type="PROSITE" id="PS50893">
    <property type="entry name" value="ABC_TRANSPORTER_2"/>
    <property type="match status" value="1"/>
</dbReference>
<keyword evidence="4 8" id="KW-0067">ATP-binding</keyword>
<accession>A0ABP9HBI7</accession>
<keyword evidence="5" id="KW-0029">Amino-acid transport</keyword>
<dbReference type="Gene3D" id="3.40.50.300">
    <property type="entry name" value="P-loop containing nucleotide triphosphate hydrolases"/>
    <property type="match status" value="1"/>
</dbReference>
<name>A0ABP9HBI7_9ACTN</name>
<evidence type="ECO:0000256" key="5">
    <source>
        <dbReference type="ARBA" id="ARBA00022970"/>
    </source>
</evidence>
<dbReference type="InterPro" id="IPR003439">
    <property type="entry name" value="ABC_transporter-like_ATP-bd"/>
</dbReference>
<evidence type="ECO:0000259" key="7">
    <source>
        <dbReference type="PROSITE" id="PS50893"/>
    </source>
</evidence>